<name>A0ABT8DUJ6_9BURK</name>
<dbReference type="EMBL" id="JAUHHC010000002">
    <property type="protein sequence ID" value="MDN3920584.1"/>
    <property type="molecule type" value="Genomic_DNA"/>
</dbReference>
<reference evidence="2 3" key="1">
    <citation type="submission" date="2023-06" db="EMBL/GenBank/DDBJ databases">
        <title>Pelomonas sp. PFR6 16S ribosomal RNA gene Genome sequencing and assembly.</title>
        <authorList>
            <person name="Woo H."/>
        </authorList>
    </citation>
    <scope>NUCLEOTIDE SEQUENCE [LARGE SCALE GENOMIC DNA]</scope>
    <source>
        <strain evidence="2 3">PFR6</strain>
    </source>
</reference>
<evidence type="ECO:0000256" key="1">
    <source>
        <dbReference type="SAM" id="MobiDB-lite"/>
    </source>
</evidence>
<proteinExistence type="predicted"/>
<gene>
    <name evidence="2" type="ORF">QWJ38_09870</name>
</gene>
<organism evidence="2 3">
    <name type="scientific">Roseateles violae</name>
    <dbReference type="NCBI Taxonomy" id="3058042"/>
    <lineage>
        <taxon>Bacteria</taxon>
        <taxon>Pseudomonadati</taxon>
        <taxon>Pseudomonadota</taxon>
        <taxon>Betaproteobacteria</taxon>
        <taxon>Burkholderiales</taxon>
        <taxon>Sphaerotilaceae</taxon>
        <taxon>Roseateles</taxon>
    </lineage>
</organism>
<sequence>MDDDDDDAGKPPAASPDPAPPDKGAERLKEQVDAAVENAREGYDRTVQTPIQQRPEAGERREDGESDPTGTRRR</sequence>
<dbReference type="RefSeq" id="WP_290358876.1">
    <property type="nucleotide sequence ID" value="NZ_JAUHHC010000002.1"/>
</dbReference>
<comment type="caution">
    <text evidence="2">The sequence shown here is derived from an EMBL/GenBank/DDBJ whole genome shotgun (WGS) entry which is preliminary data.</text>
</comment>
<evidence type="ECO:0000313" key="2">
    <source>
        <dbReference type="EMBL" id="MDN3920584.1"/>
    </source>
</evidence>
<evidence type="ECO:0000313" key="3">
    <source>
        <dbReference type="Proteomes" id="UP001228044"/>
    </source>
</evidence>
<keyword evidence="3" id="KW-1185">Reference proteome</keyword>
<feature type="region of interest" description="Disordered" evidence="1">
    <location>
        <begin position="1"/>
        <end position="74"/>
    </location>
</feature>
<protein>
    <submittedName>
        <fullName evidence="2">Uncharacterized protein</fullName>
    </submittedName>
</protein>
<feature type="compositionally biased region" description="Basic and acidic residues" evidence="1">
    <location>
        <begin position="23"/>
        <end position="44"/>
    </location>
</feature>
<dbReference type="Proteomes" id="UP001228044">
    <property type="component" value="Unassembled WGS sequence"/>
</dbReference>
<accession>A0ABT8DUJ6</accession>